<dbReference type="AlphaFoldDB" id="A0AAN9EDU9"/>
<evidence type="ECO:0000256" key="3">
    <source>
        <dbReference type="ARBA" id="ARBA00024378"/>
    </source>
</evidence>
<sequence length="434" mass="48804">MGGSGKWFKSLISHRNLKPSTSDQEKSGDNGKKKWKLWRSSSESSEFGYSMKKGHCDDEDEAFNAAVAAVVRAPHKDFLVIKKEWAALRIQAMFRGFLARRALRALRALVRLQAIFRGRLVRKQAAVTLRCMQALVRVQASVRARNVRKYPEGKTAQKQLNQHSSQADPVKQAEQGWCDIPGTVKEVKSKLQIRQEGVIKRDKAMAYSLSTQQSTVCDSPNLRAPKPVTPLKQHCSLDRKSLFERWMASKPWESKLMEDIYLESPYMTPVSRKSDDLVPHFNSYQQHGLAKPRRNGETTMISAKSVTTKLLTPSSSSSVISSECMYDDSPESTSCTSGSPSLPSTNTFMVEAKEERKIGKPSYMSLTESTKAKLKACRCSSQNSKRLLMDDCLSHSHSTETDFLNGDTRSSSGSYPSVNSWKDLYATPLRERFH</sequence>
<evidence type="ECO:0000256" key="2">
    <source>
        <dbReference type="ARBA" id="ARBA00024341"/>
    </source>
</evidence>
<name>A0AAN9EDU9_CROPI</name>
<evidence type="ECO:0000259" key="5">
    <source>
        <dbReference type="Pfam" id="PF13178"/>
    </source>
</evidence>
<evidence type="ECO:0000313" key="6">
    <source>
        <dbReference type="EMBL" id="KAK7255614.1"/>
    </source>
</evidence>
<gene>
    <name evidence="6" type="ORF">RIF29_29028</name>
</gene>
<keyword evidence="7" id="KW-1185">Reference proteome</keyword>
<protein>
    <recommendedName>
        <fullName evidence="5">DUF4005 domain-containing protein</fullName>
    </recommendedName>
</protein>
<dbReference type="InterPro" id="IPR025064">
    <property type="entry name" value="DUF4005"/>
</dbReference>
<dbReference type="Pfam" id="PF00612">
    <property type="entry name" value="IQ"/>
    <property type="match status" value="2"/>
</dbReference>
<accession>A0AAN9EDU9</accession>
<dbReference type="SMART" id="SM00015">
    <property type="entry name" value="IQ"/>
    <property type="match status" value="2"/>
</dbReference>
<organism evidence="6 7">
    <name type="scientific">Crotalaria pallida</name>
    <name type="common">Smooth rattlebox</name>
    <name type="synonym">Crotalaria striata</name>
    <dbReference type="NCBI Taxonomy" id="3830"/>
    <lineage>
        <taxon>Eukaryota</taxon>
        <taxon>Viridiplantae</taxon>
        <taxon>Streptophyta</taxon>
        <taxon>Embryophyta</taxon>
        <taxon>Tracheophyta</taxon>
        <taxon>Spermatophyta</taxon>
        <taxon>Magnoliopsida</taxon>
        <taxon>eudicotyledons</taxon>
        <taxon>Gunneridae</taxon>
        <taxon>Pentapetalae</taxon>
        <taxon>rosids</taxon>
        <taxon>fabids</taxon>
        <taxon>Fabales</taxon>
        <taxon>Fabaceae</taxon>
        <taxon>Papilionoideae</taxon>
        <taxon>50 kb inversion clade</taxon>
        <taxon>genistoids sensu lato</taxon>
        <taxon>core genistoids</taxon>
        <taxon>Crotalarieae</taxon>
        <taxon>Crotalaria</taxon>
    </lineage>
</organism>
<evidence type="ECO:0000256" key="1">
    <source>
        <dbReference type="ARBA" id="ARBA00022860"/>
    </source>
</evidence>
<keyword evidence="1" id="KW-0112">Calmodulin-binding</keyword>
<feature type="region of interest" description="Disordered" evidence="4">
    <location>
        <begin position="1"/>
        <end position="36"/>
    </location>
</feature>
<dbReference type="EMBL" id="JAYWIO010000006">
    <property type="protein sequence ID" value="KAK7255614.1"/>
    <property type="molecule type" value="Genomic_DNA"/>
</dbReference>
<comment type="caution">
    <text evidence="6">The sequence shown here is derived from an EMBL/GenBank/DDBJ whole genome shotgun (WGS) entry which is preliminary data.</text>
</comment>
<dbReference type="GO" id="GO:0005516">
    <property type="term" value="F:calmodulin binding"/>
    <property type="evidence" value="ECO:0007669"/>
    <property type="project" value="UniProtKB-KW"/>
</dbReference>
<dbReference type="Pfam" id="PF13178">
    <property type="entry name" value="DUF4005"/>
    <property type="match status" value="1"/>
</dbReference>
<reference evidence="6 7" key="1">
    <citation type="submission" date="2024-01" db="EMBL/GenBank/DDBJ databases">
        <title>The genomes of 5 underutilized Papilionoideae crops provide insights into root nodulation and disease resistanc.</title>
        <authorList>
            <person name="Yuan L."/>
        </authorList>
    </citation>
    <scope>NUCLEOTIDE SEQUENCE [LARGE SCALE GENOMIC DNA]</scope>
    <source>
        <strain evidence="6">ZHUSHIDOU_FW_LH</strain>
        <tissue evidence="6">Leaf</tissue>
    </source>
</reference>
<feature type="compositionally biased region" description="Basic and acidic residues" evidence="4">
    <location>
        <begin position="23"/>
        <end position="32"/>
    </location>
</feature>
<dbReference type="PANTHER" id="PTHR32295:SF126">
    <property type="entry name" value="PROTEIN IQ-DOMAIN 8"/>
    <property type="match status" value="1"/>
</dbReference>
<dbReference type="PROSITE" id="PS50096">
    <property type="entry name" value="IQ"/>
    <property type="match status" value="2"/>
</dbReference>
<comment type="subunit">
    <text evidence="3">Binds to multiple calmodulin (CaM) in the presence of Ca(2+) and CaM-like proteins.</text>
</comment>
<dbReference type="Gene3D" id="1.20.5.190">
    <property type="match status" value="1"/>
</dbReference>
<evidence type="ECO:0000313" key="7">
    <source>
        <dbReference type="Proteomes" id="UP001372338"/>
    </source>
</evidence>
<dbReference type="InterPro" id="IPR000048">
    <property type="entry name" value="IQ_motif_EF-hand-BS"/>
</dbReference>
<feature type="domain" description="DUF4005" evidence="5">
    <location>
        <begin position="331"/>
        <end position="376"/>
    </location>
</feature>
<proteinExistence type="inferred from homology"/>
<comment type="similarity">
    <text evidence="2">Belongs to the IQD family.</text>
</comment>
<evidence type="ECO:0000256" key="4">
    <source>
        <dbReference type="SAM" id="MobiDB-lite"/>
    </source>
</evidence>
<dbReference type="PANTHER" id="PTHR32295">
    <property type="entry name" value="IQ-DOMAIN 5-RELATED"/>
    <property type="match status" value="1"/>
</dbReference>
<dbReference type="Proteomes" id="UP001372338">
    <property type="component" value="Unassembled WGS sequence"/>
</dbReference>